<evidence type="ECO:0000313" key="2">
    <source>
        <dbReference type="EMBL" id="EHK96108.1"/>
    </source>
</evidence>
<feature type="compositionally biased region" description="Basic and acidic residues" evidence="1">
    <location>
        <begin position="1"/>
        <end position="10"/>
    </location>
</feature>
<dbReference type="Proteomes" id="UP000005446">
    <property type="component" value="Unassembled WGS sequence"/>
</dbReference>
<dbReference type="InParanoid" id="H0EZC9"/>
<accession>H0EZC9</accession>
<reference evidence="2 3" key="1">
    <citation type="journal article" date="2012" name="Eukaryot. Cell">
        <title>Genome sequence of the fungus Glarea lozoyensis: the first genome sequence of a species from the Helotiaceae family.</title>
        <authorList>
            <person name="Youssar L."/>
            <person name="Gruening B.A."/>
            <person name="Erxleben A."/>
            <person name="Guenther S."/>
            <person name="Huettel W."/>
        </authorList>
    </citation>
    <scope>NUCLEOTIDE SEQUENCE [LARGE SCALE GENOMIC DNA]</scope>
    <source>
        <strain evidence="3">ATCC 74030 / MF5533</strain>
    </source>
</reference>
<feature type="region of interest" description="Disordered" evidence="1">
    <location>
        <begin position="1"/>
        <end position="47"/>
    </location>
</feature>
<evidence type="ECO:0000256" key="1">
    <source>
        <dbReference type="SAM" id="MobiDB-lite"/>
    </source>
</evidence>
<gene>
    <name evidence="2" type="ORF">M7I_8192</name>
</gene>
<comment type="caution">
    <text evidence="2">The sequence shown here is derived from an EMBL/GenBank/DDBJ whole genome shotgun (WGS) entry which is preliminary data.</text>
</comment>
<name>H0EZC9_GLAL7</name>
<dbReference type="HOGENOM" id="CLU_1151893_0_0_1"/>
<dbReference type="EMBL" id="AGUE01000280">
    <property type="protein sequence ID" value="EHK96108.1"/>
    <property type="molecule type" value="Genomic_DNA"/>
</dbReference>
<feature type="compositionally biased region" description="Low complexity" evidence="1">
    <location>
        <begin position="179"/>
        <end position="198"/>
    </location>
</feature>
<sequence>MPDVPSEKLQSEALSPHEPQSPTAFEVPETPVPKPVGRPEKPLDIGHDLHAGDTIVVDTSSLEYAYRPVVFKKRRREDDEIDGGSVSGTTLKKRSPKKRRGRPKRSAEAPSQEPESNFEVSTAPESPGMQPDVSMAPRSPEPQAMEDVAVNEDNAINEPIIADNALVASENIMSVNEVPSTASNEAAEASSAPTSQQALDNEPPIATNPEESMSAFQSIKARMQSVISGLGLASFSTAQFK</sequence>
<proteinExistence type="predicted"/>
<organism evidence="2 3">
    <name type="scientific">Glarea lozoyensis (strain ATCC 74030 / MF5533)</name>
    <dbReference type="NCBI Taxonomy" id="1104152"/>
    <lineage>
        <taxon>Eukaryota</taxon>
        <taxon>Fungi</taxon>
        <taxon>Dikarya</taxon>
        <taxon>Ascomycota</taxon>
        <taxon>Pezizomycotina</taxon>
        <taxon>Leotiomycetes</taxon>
        <taxon>Helotiales</taxon>
        <taxon>Helotiaceae</taxon>
        <taxon>Glarea</taxon>
    </lineage>
</organism>
<feature type="compositionally biased region" description="Polar residues" evidence="1">
    <location>
        <begin position="113"/>
        <end position="124"/>
    </location>
</feature>
<feature type="compositionally biased region" description="Basic and acidic residues" evidence="1">
    <location>
        <begin position="37"/>
        <end position="47"/>
    </location>
</feature>
<keyword evidence="3" id="KW-1185">Reference proteome</keyword>
<feature type="region of interest" description="Disordered" evidence="1">
    <location>
        <begin position="178"/>
        <end position="213"/>
    </location>
</feature>
<feature type="region of interest" description="Disordered" evidence="1">
    <location>
        <begin position="67"/>
        <end position="156"/>
    </location>
</feature>
<evidence type="ECO:0000313" key="3">
    <source>
        <dbReference type="Proteomes" id="UP000005446"/>
    </source>
</evidence>
<dbReference type="AlphaFoldDB" id="H0EZC9"/>
<feature type="compositionally biased region" description="Basic residues" evidence="1">
    <location>
        <begin position="91"/>
        <end position="104"/>
    </location>
</feature>
<protein>
    <submittedName>
        <fullName evidence="2">Uncharacterized protein</fullName>
    </submittedName>
</protein>